<dbReference type="Proteomes" id="UP000814128">
    <property type="component" value="Unassembled WGS sequence"/>
</dbReference>
<evidence type="ECO:0000313" key="1">
    <source>
        <dbReference type="EMBL" id="KAI0031831.1"/>
    </source>
</evidence>
<proteinExistence type="predicted"/>
<dbReference type="EMBL" id="MU273566">
    <property type="protein sequence ID" value="KAI0031831.1"/>
    <property type="molecule type" value="Genomic_DNA"/>
</dbReference>
<sequence>QIDCGSRWCRFSSVHPATCKWPECNKTCLQQRGYPQHYNPHVNAYCPDCQARGFR</sequence>
<accession>A0ACB8QKD8</accession>
<reference evidence="1" key="2">
    <citation type="journal article" date="2022" name="New Phytol.">
        <title>Evolutionary transition to the ectomycorrhizal habit in the genomes of a hyperdiverse lineage of mushroom-forming fungi.</title>
        <authorList>
            <person name="Looney B."/>
            <person name="Miyauchi S."/>
            <person name="Morin E."/>
            <person name="Drula E."/>
            <person name="Courty P.E."/>
            <person name="Kohler A."/>
            <person name="Kuo A."/>
            <person name="LaButti K."/>
            <person name="Pangilinan J."/>
            <person name="Lipzen A."/>
            <person name="Riley R."/>
            <person name="Andreopoulos W."/>
            <person name="He G."/>
            <person name="Johnson J."/>
            <person name="Nolan M."/>
            <person name="Tritt A."/>
            <person name="Barry K.W."/>
            <person name="Grigoriev I.V."/>
            <person name="Nagy L.G."/>
            <person name="Hibbett D."/>
            <person name="Henrissat B."/>
            <person name="Matheny P.B."/>
            <person name="Labbe J."/>
            <person name="Martin F.M."/>
        </authorList>
    </citation>
    <scope>NUCLEOTIDE SEQUENCE</scope>
    <source>
        <strain evidence="1">EC-137</strain>
    </source>
</reference>
<feature type="non-terminal residue" evidence="1">
    <location>
        <position position="1"/>
    </location>
</feature>
<organism evidence="1 2">
    <name type="scientific">Vararia minispora EC-137</name>
    <dbReference type="NCBI Taxonomy" id="1314806"/>
    <lineage>
        <taxon>Eukaryota</taxon>
        <taxon>Fungi</taxon>
        <taxon>Dikarya</taxon>
        <taxon>Basidiomycota</taxon>
        <taxon>Agaricomycotina</taxon>
        <taxon>Agaricomycetes</taxon>
        <taxon>Russulales</taxon>
        <taxon>Lachnocladiaceae</taxon>
        <taxon>Vararia</taxon>
    </lineage>
</organism>
<name>A0ACB8QKD8_9AGAM</name>
<keyword evidence="2" id="KW-1185">Reference proteome</keyword>
<comment type="caution">
    <text evidence="1">The sequence shown here is derived from an EMBL/GenBank/DDBJ whole genome shotgun (WGS) entry which is preliminary data.</text>
</comment>
<protein>
    <submittedName>
        <fullName evidence="1">Uncharacterized protein</fullName>
    </submittedName>
</protein>
<gene>
    <name evidence="1" type="ORF">K488DRAFT_51257</name>
</gene>
<reference evidence="1" key="1">
    <citation type="submission" date="2021-02" db="EMBL/GenBank/DDBJ databases">
        <authorList>
            <consortium name="DOE Joint Genome Institute"/>
            <person name="Ahrendt S."/>
            <person name="Looney B.P."/>
            <person name="Miyauchi S."/>
            <person name="Morin E."/>
            <person name="Drula E."/>
            <person name="Courty P.E."/>
            <person name="Chicoki N."/>
            <person name="Fauchery L."/>
            <person name="Kohler A."/>
            <person name="Kuo A."/>
            <person name="Labutti K."/>
            <person name="Pangilinan J."/>
            <person name="Lipzen A."/>
            <person name="Riley R."/>
            <person name="Andreopoulos W."/>
            <person name="He G."/>
            <person name="Johnson J."/>
            <person name="Barry K.W."/>
            <person name="Grigoriev I.V."/>
            <person name="Nagy L."/>
            <person name="Hibbett D."/>
            <person name="Henrissat B."/>
            <person name="Matheny P.B."/>
            <person name="Labbe J."/>
            <person name="Martin F."/>
        </authorList>
    </citation>
    <scope>NUCLEOTIDE SEQUENCE</scope>
    <source>
        <strain evidence="1">EC-137</strain>
    </source>
</reference>
<evidence type="ECO:0000313" key="2">
    <source>
        <dbReference type="Proteomes" id="UP000814128"/>
    </source>
</evidence>